<sequence length="113" mass="13042">MLQNQQSSILHQMNQRQHPPRSFVKQQEQQQSQPLISSNKISDFRHQRQHVQPSSTASHMNDDFVFQQQQYQPLIAEGNKIGHYKQQLHQSRSSTATTTIDTLIVGNDNSSMT</sequence>
<reference evidence="3 4" key="1">
    <citation type="submission" date="2020-02" db="EMBL/GenBank/DDBJ databases">
        <authorList>
            <person name="Ferguson B K."/>
        </authorList>
    </citation>
    <scope>NUCLEOTIDE SEQUENCE [LARGE SCALE GENOMIC DNA]</scope>
</reference>
<gene>
    <name evidence="2" type="ORF">TBRA_LOCUS5838</name>
    <name evidence="3" type="ORF">TBRA_LOCUS5840</name>
</gene>
<organism evidence="3 4">
    <name type="scientific">Trichogramma brassicae</name>
    <dbReference type="NCBI Taxonomy" id="86971"/>
    <lineage>
        <taxon>Eukaryota</taxon>
        <taxon>Metazoa</taxon>
        <taxon>Ecdysozoa</taxon>
        <taxon>Arthropoda</taxon>
        <taxon>Hexapoda</taxon>
        <taxon>Insecta</taxon>
        <taxon>Pterygota</taxon>
        <taxon>Neoptera</taxon>
        <taxon>Endopterygota</taxon>
        <taxon>Hymenoptera</taxon>
        <taxon>Apocrita</taxon>
        <taxon>Proctotrupomorpha</taxon>
        <taxon>Chalcidoidea</taxon>
        <taxon>Trichogrammatidae</taxon>
        <taxon>Trichogramma</taxon>
    </lineage>
</organism>
<dbReference type="Proteomes" id="UP000479190">
    <property type="component" value="Unassembled WGS sequence"/>
</dbReference>
<evidence type="ECO:0000313" key="3">
    <source>
        <dbReference type="EMBL" id="CAB0033942.1"/>
    </source>
</evidence>
<dbReference type="AlphaFoldDB" id="A0A6H5IB95"/>
<dbReference type="EMBL" id="CADCXV010000728">
    <property type="protein sequence ID" value="CAB0033940.1"/>
    <property type="molecule type" value="Genomic_DNA"/>
</dbReference>
<feature type="compositionally biased region" description="Polar residues" evidence="1">
    <location>
        <begin position="50"/>
        <end position="59"/>
    </location>
</feature>
<keyword evidence="4" id="KW-1185">Reference proteome</keyword>
<protein>
    <submittedName>
        <fullName evidence="3">Uncharacterized protein</fullName>
    </submittedName>
</protein>
<evidence type="ECO:0000313" key="4">
    <source>
        <dbReference type="Proteomes" id="UP000479190"/>
    </source>
</evidence>
<accession>A0A6H5IB95</accession>
<feature type="compositionally biased region" description="Polar residues" evidence="1">
    <location>
        <begin position="87"/>
        <end position="113"/>
    </location>
</feature>
<proteinExistence type="predicted"/>
<evidence type="ECO:0000313" key="2">
    <source>
        <dbReference type="EMBL" id="CAB0033940.1"/>
    </source>
</evidence>
<dbReference type="EMBL" id="CADCXV010000728">
    <property type="protein sequence ID" value="CAB0033942.1"/>
    <property type="molecule type" value="Genomic_DNA"/>
</dbReference>
<feature type="region of interest" description="Disordered" evidence="1">
    <location>
        <begin position="1"/>
        <end position="63"/>
    </location>
</feature>
<name>A0A6H5IB95_9HYME</name>
<evidence type="ECO:0000256" key="1">
    <source>
        <dbReference type="SAM" id="MobiDB-lite"/>
    </source>
</evidence>
<feature type="region of interest" description="Disordered" evidence="1">
    <location>
        <begin position="85"/>
        <end position="113"/>
    </location>
</feature>
<feature type="compositionally biased region" description="Polar residues" evidence="1">
    <location>
        <begin position="1"/>
        <end position="17"/>
    </location>
</feature>